<reference evidence="4" key="1">
    <citation type="submission" date="2021-02" db="EMBL/GenBank/DDBJ databases">
        <authorList>
            <person name="Nowell W R."/>
        </authorList>
    </citation>
    <scope>NUCLEOTIDE SEQUENCE</scope>
</reference>
<dbReference type="Proteomes" id="UP000663836">
    <property type="component" value="Unassembled WGS sequence"/>
</dbReference>
<dbReference type="Pfam" id="PF01926">
    <property type="entry name" value="MMR_HSR1"/>
    <property type="match status" value="1"/>
</dbReference>
<feature type="coiled-coil region" evidence="1">
    <location>
        <begin position="695"/>
        <end position="725"/>
    </location>
</feature>
<dbReference type="InterPro" id="IPR006073">
    <property type="entry name" value="GTP-bd"/>
</dbReference>
<dbReference type="Proteomes" id="UP000663864">
    <property type="component" value="Unassembled WGS sequence"/>
</dbReference>
<dbReference type="PANTHER" id="PTHR32046">
    <property type="entry name" value="G DOMAIN-CONTAINING PROTEIN"/>
    <property type="match status" value="1"/>
</dbReference>
<sequence>MLNFQAIRWKYPRNVGSGFTLIPKSSIANQDSDQYFLELATRLKNFDVIINHDLPHLLRGYLKERLHKAQKLQIRMIRKYMNEIERISKLYTNTPNNLANQKLRNELQLELNNILNELSQYLKDLEPKARFINHLKTQYFHYCNIAEYDLDIINIIQFLERNFIKDNPHVRILCSNDILNNNNKSKLNRLCSELATERLTNRKLRIIYADFSYCSFVLSDMIILSSKNKQIPYEPLTKRLTSSSSAAAAARSDEDVINILLIGETGVGKSTFINAFVNYLTFNTLQQAASNQPVALIPVSFLITTGHNFQEHTVKFGNFDNLINEDFDHPGQSVTQYCRSYLFALNHIIGKKLRIIDTPGFGDTRGLDQDNINMQHILEYICNLTHLDAICFLLKPNTSRLHIFFRTCLIQLFDLLGSNARQNMIFCFTNARSTFYKPGNTAPLLRTMLNSLSINDIPFKKENTFCFDNESFRYLVALKNGIQFNDEENKEYEISWSTSVNESNRLINYICTQLSPFSLSNGWQSIKHAQIEIIQMIRPILETMRNILRNKILWKMDSPNKSIELYPQVISHSSMLCTVCKRDPFQLDNFWILPDQVHDFRNACLVCSCTQNQHISIDYMLIYKILNNSSNYQENEMNDLLNRLNIASVEFAYFLINVAHSTTEDPFLVGLLRMIDEEKQICVEKTTNHLNLELVKELEKLIGTYKEQMNQQQQQQQQQNNLEDIYEKIKTVSGYPIIHEQIEAIRQKRKIHKNEQQQHEFQVSENAFHGKIYLSTPC</sequence>
<dbReference type="EMBL" id="CAJOBD010001593">
    <property type="protein sequence ID" value="CAF3815253.1"/>
    <property type="molecule type" value="Genomic_DNA"/>
</dbReference>
<dbReference type="PANTHER" id="PTHR32046:SF11">
    <property type="entry name" value="IMMUNE-ASSOCIATED NUCLEOTIDE-BINDING PROTEIN 10-LIKE"/>
    <property type="match status" value="1"/>
</dbReference>
<name>A0A819CN74_9BILA</name>
<gene>
    <name evidence="4" type="ORF">JBS370_LOCUS16116</name>
    <name evidence="3" type="ORF">ZHD862_LOCUS25470</name>
</gene>
<dbReference type="PROSITE" id="PS00675">
    <property type="entry name" value="SIGMA54_INTERACT_1"/>
    <property type="match status" value="1"/>
</dbReference>
<evidence type="ECO:0000313" key="5">
    <source>
        <dbReference type="Proteomes" id="UP000663836"/>
    </source>
</evidence>
<dbReference type="InterPro" id="IPR027417">
    <property type="entry name" value="P-loop_NTPase"/>
</dbReference>
<evidence type="ECO:0000313" key="4">
    <source>
        <dbReference type="EMBL" id="CAF3815253.1"/>
    </source>
</evidence>
<comment type="caution">
    <text evidence="4">The sequence shown here is derived from an EMBL/GenBank/DDBJ whole genome shotgun (WGS) entry which is preliminary data.</text>
</comment>
<accession>A0A819CN74</accession>
<dbReference type="AlphaFoldDB" id="A0A819CN74"/>
<dbReference type="InterPro" id="IPR025662">
    <property type="entry name" value="Sigma_54_int_dom_ATP-bd_1"/>
</dbReference>
<protein>
    <recommendedName>
        <fullName evidence="2">G domain-containing protein</fullName>
    </recommendedName>
</protein>
<dbReference type="SUPFAM" id="SSF52540">
    <property type="entry name" value="P-loop containing nucleoside triphosphate hydrolases"/>
    <property type="match status" value="1"/>
</dbReference>
<proteinExistence type="predicted"/>
<feature type="domain" description="G" evidence="2">
    <location>
        <begin position="259"/>
        <end position="396"/>
    </location>
</feature>
<keyword evidence="1" id="KW-0175">Coiled coil</keyword>
<evidence type="ECO:0000313" key="3">
    <source>
        <dbReference type="EMBL" id="CAF1252572.1"/>
    </source>
</evidence>
<dbReference type="EMBL" id="CAJNOT010001816">
    <property type="protein sequence ID" value="CAF1252572.1"/>
    <property type="molecule type" value="Genomic_DNA"/>
</dbReference>
<organism evidence="4 5">
    <name type="scientific">Rotaria sordida</name>
    <dbReference type="NCBI Taxonomy" id="392033"/>
    <lineage>
        <taxon>Eukaryota</taxon>
        <taxon>Metazoa</taxon>
        <taxon>Spiralia</taxon>
        <taxon>Gnathifera</taxon>
        <taxon>Rotifera</taxon>
        <taxon>Eurotatoria</taxon>
        <taxon>Bdelloidea</taxon>
        <taxon>Philodinida</taxon>
        <taxon>Philodinidae</taxon>
        <taxon>Rotaria</taxon>
    </lineage>
</organism>
<evidence type="ECO:0000259" key="2">
    <source>
        <dbReference type="Pfam" id="PF01926"/>
    </source>
</evidence>
<dbReference type="Gene3D" id="3.40.50.300">
    <property type="entry name" value="P-loop containing nucleotide triphosphate hydrolases"/>
    <property type="match status" value="1"/>
</dbReference>
<evidence type="ECO:0000256" key="1">
    <source>
        <dbReference type="SAM" id="Coils"/>
    </source>
</evidence>